<accession>A0A367ZTG6</accession>
<name>A0A367ZTG6_9BACT</name>
<dbReference type="Pfam" id="PF03065">
    <property type="entry name" value="Glyco_hydro_57"/>
    <property type="match status" value="1"/>
</dbReference>
<dbReference type="Proteomes" id="UP000252355">
    <property type="component" value="Unassembled WGS sequence"/>
</dbReference>
<proteinExistence type="inferred from homology"/>
<dbReference type="GO" id="GO:0005975">
    <property type="term" value="P:carbohydrate metabolic process"/>
    <property type="evidence" value="ECO:0007669"/>
    <property type="project" value="InterPro"/>
</dbReference>
<dbReference type="InterPro" id="IPR052046">
    <property type="entry name" value="GH57_Enzymes"/>
</dbReference>
<evidence type="ECO:0000256" key="1">
    <source>
        <dbReference type="ARBA" id="ARBA00006821"/>
    </source>
</evidence>
<protein>
    <submittedName>
        <fullName evidence="4">Glycosyl hydrolase family 57</fullName>
    </submittedName>
</protein>
<dbReference type="PANTHER" id="PTHR36306:SF1">
    <property type="entry name" value="ALPHA-AMYLASE-RELATED"/>
    <property type="match status" value="1"/>
</dbReference>
<dbReference type="Gene3D" id="3.20.110.20">
    <property type="match status" value="1"/>
</dbReference>
<feature type="domain" description="Glycoside hydrolase family 57 N-terminal" evidence="3">
    <location>
        <begin position="28"/>
        <end position="260"/>
    </location>
</feature>
<sequence>MKYLAILLHLYQPPTQLGFVVDDIVKQCYEPLVDIFNSDSDPRFTLNINYSLTEQLLARGHRHVVDGLRRAAERGTLEFVDSGAYHPIFPLIPESEVRRQLELNRRKNQEAFGPSYQPKGVFPPEMCFSGHLAQLFHELGYQWCITDDLPYSFHTGTPPYDFVPTMHQVRVFLRSNTWSNDLSFHTWKGKDFVAKLQERLGEWFGANDGYLIIAMDGETFGHHHKYYEEKFLRSLLYSLRGHSDIKLVTISELAARFPGRPQFVPPSTWSASMEDLCNDDPYPLWHSKFNPIHHNQWVLTNHVMQLAHEAARSDVEVRELLDKAIYSCQYWWASAWNFDPSQVFRGAYLLLDTLERACRVTGNREALRVGRDLYNNLVFSIAERLHGKKN</sequence>
<dbReference type="InterPro" id="IPR011330">
    <property type="entry name" value="Glyco_hydro/deAcase_b/a-brl"/>
</dbReference>
<gene>
    <name evidence="4" type="ORF">OZSIB_2376</name>
</gene>
<dbReference type="GO" id="GO:0016787">
    <property type="term" value="F:hydrolase activity"/>
    <property type="evidence" value="ECO:0007669"/>
    <property type="project" value="UniProtKB-KW"/>
</dbReference>
<dbReference type="PANTHER" id="PTHR36306">
    <property type="entry name" value="ALPHA-AMYLASE-RELATED-RELATED"/>
    <property type="match status" value="1"/>
</dbReference>
<reference evidence="4 5" key="1">
    <citation type="submission" date="2018-05" db="EMBL/GenBank/DDBJ databases">
        <title>A metagenomic window into the 2 km-deep terrestrial subsurface aquifer revealed taxonomically and functionally diverse microbial community comprising novel uncultured bacterial lineages.</title>
        <authorList>
            <person name="Kadnikov V.V."/>
            <person name="Mardanov A.V."/>
            <person name="Beletsky A.V."/>
            <person name="Banks D."/>
            <person name="Pimenov N.V."/>
            <person name="Frank Y.A."/>
            <person name="Karnachuk O.V."/>
            <person name="Ravin N.V."/>
        </authorList>
    </citation>
    <scope>NUCLEOTIDE SEQUENCE [LARGE SCALE GENOMIC DNA]</scope>
    <source>
        <strain evidence="4">BY5</strain>
    </source>
</reference>
<evidence type="ECO:0000313" key="4">
    <source>
        <dbReference type="EMBL" id="RCK80999.1"/>
    </source>
</evidence>
<dbReference type="EMBL" id="QOQW01000003">
    <property type="protein sequence ID" value="RCK80999.1"/>
    <property type="molecule type" value="Genomic_DNA"/>
</dbReference>
<comment type="similarity">
    <text evidence="1">Belongs to the glycosyl hydrolase 57 family.</text>
</comment>
<dbReference type="AlphaFoldDB" id="A0A367ZTG6"/>
<evidence type="ECO:0000256" key="2">
    <source>
        <dbReference type="ARBA" id="ARBA00023277"/>
    </source>
</evidence>
<keyword evidence="2" id="KW-0119">Carbohydrate metabolism</keyword>
<evidence type="ECO:0000259" key="3">
    <source>
        <dbReference type="Pfam" id="PF03065"/>
    </source>
</evidence>
<organism evidence="4 5">
    <name type="scientific">Candidatus Ozemobacter sibiricus</name>
    <dbReference type="NCBI Taxonomy" id="2268124"/>
    <lineage>
        <taxon>Bacteria</taxon>
        <taxon>Candidatus Ozemobacteria</taxon>
        <taxon>Candidatus Ozemobacterales</taxon>
        <taxon>Candidatus Ozemobacteraceae</taxon>
        <taxon>Candidatus Ozemobacter</taxon>
    </lineage>
</organism>
<keyword evidence="4" id="KW-0378">Hydrolase</keyword>
<comment type="caution">
    <text evidence="4">The sequence shown here is derived from an EMBL/GenBank/DDBJ whole genome shotgun (WGS) entry which is preliminary data.</text>
</comment>
<evidence type="ECO:0000313" key="5">
    <source>
        <dbReference type="Proteomes" id="UP000252355"/>
    </source>
</evidence>
<dbReference type="InterPro" id="IPR004300">
    <property type="entry name" value="Glyco_hydro_57_N"/>
</dbReference>
<dbReference type="SUPFAM" id="SSF88713">
    <property type="entry name" value="Glycoside hydrolase/deacetylase"/>
    <property type="match status" value="1"/>
</dbReference>